<organism evidence="2 3">
    <name type="scientific">Leucocoprinus leucothites</name>
    <dbReference type="NCBI Taxonomy" id="201217"/>
    <lineage>
        <taxon>Eukaryota</taxon>
        <taxon>Fungi</taxon>
        <taxon>Dikarya</taxon>
        <taxon>Basidiomycota</taxon>
        <taxon>Agaricomycotina</taxon>
        <taxon>Agaricomycetes</taxon>
        <taxon>Agaricomycetidae</taxon>
        <taxon>Agaricales</taxon>
        <taxon>Agaricineae</taxon>
        <taxon>Agaricaceae</taxon>
        <taxon>Leucocoprinus</taxon>
    </lineage>
</organism>
<comment type="caution">
    <text evidence="2">The sequence shown here is derived from an EMBL/GenBank/DDBJ whole genome shotgun (WGS) entry which is preliminary data.</text>
</comment>
<feature type="compositionally biased region" description="Low complexity" evidence="1">
    <location>
        <begin position="163"/>
        <end position="182"/>
    </location>
</feature>
<feature type="compositionally biased region" description="Polar residues" evidence="1">
    <location>
        <begin position="891"/>
        <end position="928"/>
    </location>
</feature>
<feature type="region of interest" description="Disordered" evidence="1">
    <location>
        <begin position="231"/>
        <end position="311"/>
    </location>
</feature>
<keyword evidence="3" id="KW-1185">Reference proteome</keyword>
<feature type="region of interest" description="Disordered" evidence="1">
    <location>
        <begin position="810"/>
        <end position="994"/>
    </location>
</feature>
<gene>
    <name evidence="2" type="ORF">D9756_009362</name>
</gene>
<dbReference type="OrthoDB" id="3068809at2759"/>
<feature type="compositionally biased region" description="Acidic residues" evidence="1">
    <location>
        <begin position="125"/>
        <end position="134"/>
    </location>
</feature>
<evidence type="ECO:0000313" key="3">
    <source>
        <dbReference type="Proteomes" id="UP000559027"/>
    </source>
</evidence>
<feature type="compositionally biased region" description="Acidic residues" evidence="1">
    <location>
        <begin position="756"/>
        <end position="771"/>
    </location>
</feature>
<proteinExistence type="predicted"/>
<dbReference type="AlphaFoldDB" id="A0A8H5FU98"/>
<dbReference type="EMBL" id="JAACJO010000017">
    <property type="protein sequence ID" value="KAF5349289.1"/>
    <property type="molecule type" value="Genomic_DNA"/>
</dbReference>
<feature type="compositionally biased region" description="Low complexity" evidence="1">
    <location>
        <begin position="476"/>
        <end position="503"/>
    </location>
</feature>
<feature type="region of interest" description="Disordered" evidence="1">
    <location>
        <begin position="125"/>
        <end position="200"/>
    </location>
</feature>
<feature type="compositionally biased region" description="Low complexity" evidence="1">
    <location>
        <begin position="189"/>
        <end position="200"/>
    </location>
</feature>
<evidence type="ECO:0000313" key="2">
    <source>
        <dbReference type="EMBL" id="KAF5349289.1"/>
    </source>
</evidence>
<name>A0A8H5FU98_9AGAR</name>
<feature type="region of interest" description="Disordered" evidence="1">
    <location>
        <begin position="624"/>
        <end position="792"/>
    </location>
</feature>
<dbReference type="Proteomes" id="UP000559027">
    <property type="component" value="Unassembled WGS sequence"/>
</dbReference>
<feature type="compositionally biased region" description="Gly residues" evidence="1">
    <location>
        <begin position="949"/>
        <end position="958"/>
    </location>
</feature>
<feature type="compositionally biased region" description="Low complexity" evidence="1">
    <location>
        <begin position="846"/>
        <end position="857"/>
    </location>
</feature>
<feature type="compositionally biased region" description="Low complexity" evidence="1">
    <location>
        <begin position="269"/>
        <end position="279"/>
    </location>
</feature>
<reference evidence="2 3" key="1">
    <citation type="journal article" date="2020" name="ISME J.">
        <title>Uncovering the hidden diversity of litter-decomposition mechanisms in mushroom-forming fungi.</title>
        <authorList>
            <person name="Floudas D."/>
            <person name="Bentzer J."/>
            <person name="Ahren D."/>
            <person name="Johansson T."/>
            <person name="Persson P."/>
            <person name="Tunlid A."/>
        </authorList>
    </citation>
    <scope>NUCLEOTIDE SEQUENCE [LARGE SCALE GENOMIC DNA]</scope>
    <source>
        <strain evidence="2 3">CBS 146.42</strain>
    </source>
</reference>
<feature type="region of interest" description="Disordered" evidence="1">
    <location>
        <begin position="327"/>
        <end position="361"/>
    </location>
</feature>
<accession>A0A8H5FU98</accession>
<protein>
    <submittedName>
        <fullName evidence="2">Uncharacterized protein</fullName>
    </submittedName>
</protein>
<feature type="compositionally biased region" description="Basic and acidic residues" evidence="1">
    <location>
        <begin position="439"/>
        <end position="456"/>
    </location>
</feature>
<feature type="compositionally biased region" description="Polar residues" evidence="1">
    <location>
        <begin position="865"/>
        <end position="875"/>
    </location>
</feature>
<feature type="compositionally biased region" description="Polar residues" evidence="1">
    <location>
        <begin position="253"/>
        <end position="268"/>
    </location>
</feature>
<feature type="compositionally biased region" description="Polar residues" evidence="1">
    <location>
        <begin position="1"/>
        <end position="13"/>
    </location>
</feature>
<sequence length="994" mass="107756">MPIPTSSMYQNAATGKPDRRQQARQLWAEFRLYAMKARKGMNDRRTMALQELRREWQTKPARSQKEREEQKENLMRLHEKQHFLEMREEWQRMLHSNGLQHEDWGEVTPTEMAVIRQILGPDDIEEEEEEEEEQILVGHSGSHNYHPPRADFVPANVAAQPLSQSVSHQSQTSISSQSSFSSNPHSYAAPSLASRSQNSSSASYAFVDPSKFTDDERDDFATPFLGRRAANYTQQVNTEDERNGVPIPAYKTWTPSSQHRSSGYATHHNSNPPSLSSSPVDAPASRSFHQPSSLSSTSHFPHVPSSLSKPVSVDDDADRIFASAVNGMPSSSSAVAGTKGKSKLRSGYIGPQVTTNESENEADADFASMSKANQIATYEKFKREARVKKIREFHEEAAKLDIELAEKISVNSDKTWMARIVAQHEQDMLRLRAEKEEERRRMVHDERNRMTAEIHKGRNNGPNPGSTGMKKGWAASSKPTNTKAPTKPSTAASSAFAAANKTPIAPTAKPRTPISSASQMGAGFMNFDELQNVLNNAPDMPLDTAFQITQLIGSDGAAGAFDHNQEHDQEWGTPQLHHNPGTNSANGAGPRKRTDSVSVLEDSRFGTISAKGKQRRGTITVSTVNESNNSNGFWKPQAQPPSPEESEAMTDQFAKAFLSSAGGTGGPPTRTSASRAAMRQGEDSDDFFNGSAWNTKPAVAASKAAKPTSANNNTPQISAWMKKPVQTTGTTPPPAASKSGWGAKKTLGALAGWNQEAEEEEGEEEEEEEEELVRPSPFGGSGAQKRGSSLLSDMMAKGRSAVAGAVGAALGPMSAAPSPVPPAAAANQLRKNGAQMSAVSTPPPTMTTSTTSSAAAKKGAKKSRQTVNKKTTPISPMSPEEDEEEPELHPQMTTPRAAASSTKFTSAWGPQNNSQNTSFGPGSPSSRNAVPLGGMWDDMVSTTPKPGSGLSGVFGGHNQGIRRPSGLHNQVWNAEGEEEEEEGSRDRKKNRRRK</sequence>
<evidence type="ECO:0000256" key="1">
    <source>
        <dbReference type="SAM" id="MobiDB-lite"/>
    </source>
</evidence>
<feature type="compositionally biased region" description="Low complexity" evidence="1">
    <location>
        <begin position="695"/>
        <end position="715"/>
    </location>
</feature>
<feature type="region of interest" description="Disordered" evidence="1">
    <location>
        <begin position="570"/>
        <end position="598"/>
    </location>
</feature>
<feature type="region of interest" description="Disordered" evidence="1">
    <location>
        <begin position="1"/>
        <end position="21"/>
    </location>
</feature>
<feature type="region of interest" description="Disordered" evidence="1">
    <location>
        <begin position="439"/>
        <end position="517"/>
    </location>
</feature>
<feature type="compositionally biased region" description="Polar residues" evidence="1">
    <location>
        <begin position="287"/>
        <end position="309"/>
    </location>
</feature>